<reference evidence="6" key="2">
    <citation type="journal article" date="2024" name="Plant">
        <title>Genomic evolution and insights into agronomic trait innovations of Sesamum species.</title>
        <authorList>
            <person name="Miao H."/>
            <person name="Wang L."/>
            <person name="Qu L."/>
            <person name="Liu H."/>
            <person name="Sun Y."/>
            <person name="Le M."/>
            <person name="Wang Q."/>
            <person name="Wei S."/>
            <person name="Zheng Y."/>
            <person name="Lin W."/>
            <person name="Duan Y."/>
            <person name="Cao H."/>
            <person name="Xiong S."/>
            <person name="Wang X."/>
            <person name="Wei L."/>
            <person name="Li C."/>
            <person name="Ma Q."/>
            <person name="Ju M."/>
            <person name="Zhao R."/>
            <person name="Li G."/>
            <person name="Mu C."/>
            <person name="Tian Q."/>
            <person name="Mei H."/>
            <person name="Zhang T."/>
            <person name="Gao T."/>
            <person name="Zhang H."/>
        </authorList>
    </citation>
    <scope>NUCLEOTIDE SEQUENCE</scope>
    <source>
        <strain evidence="6">KEN8</strain>
    </source>
</reference>
<proteinExistence type="predicted"/>
<accession>A0AAW2RA06</accession>
<dbReference type="GO" id="GO:0046872">
    <property type="term" value="F:metal ion binding"/>
    <property type="evidence" value="ECO:0007669"/>
    <property type="project" value="UniProtKB-KW"/>
</dbReference>
<gene>
    <name evidence="6" type="ORF">Scaly_0810200</name>
</gene>
<evidence type="ECO:0000256" key="4">
    <source>
        <dbReference type="ARBA" id="ARBA00023211"/>
    </source>
</evidence>
<feature type="domain" description="Serine-threonine protein phosphatase N-terminal" evidence="5">
    <location>
        <begin position="96"/>
        <end position="141"/>
    </location>
</feature>
<name>A0AAW2RA06_9LAMI</name>
<evidence type="ECO:0000259" key="5">
    <source>
        <dbReference type="Pfam" id="PF16891"/>
    </source>
</evidence>
<keyword evidence="4" id="KW-0464">Manganese</keyword>
<dbReference type="InterPro" id="IPR031675">
    <property type="entry name" value="STPPase_N"/>
</dbReference>
<reference evidence="6" key="1">
    <citation type="submission" date="2020-06" db="EMBL/GenBank/DDBJ databases">
        <authorList>
            <person name="Li T."/>
            <person name="Hu X."/>
            <person name="Zhang T."/>
            <person name="Song X."/>
            <person name="Zhang H."/>
            <person name="Dai N."/>
            <person name="Sheng W."/>
            <person name="Hou X."/>
            <person name="Wei L."/>
        </authorList>
    </citation>
    <scope>NUCLEOTIDE SEQUENCE</scope>
    <source>
        <strain evidence="6">KEN8</strain>
        <tissue evidence="6">Leaf</tissue>
    </source>
</reference>
<protein>
    <recommendedName>
        <fullName evidence="1">protein-serine/threonine phosphatase</fullName>
        <ecNumber evidence="1">3.1.3.16</ecNumber>
    </recommendedName>
</protein>
<evidence type="ECO:0000256" key="1">
    <source>
        <dbReference type="ARBA" id="ARBA00013081"/>
    </source>
</evidence>
<comment type="caution">
    <text evidence="6">The sequence shown here is derived from an EMBL/GenBank/DDBJ whole genome shotgun (WGS) entry which is preliminary data.</text>
</comment>
<keyword evidence="3" id="KW-0378">Hydrolase</keyword>
<dbReference type="GO" id="GO:0004722">
    <property type="term" value="F:protein serine/threonine phosphatase activity"/>
    <property type="evidence" value="ECO:0007669"/>
    <property type="project" value="UniProtKB-EC"/>
</dbReference>
<dbReference type="EC" id="3.1.3.16" evidence="1"/>
<sequence>MSKNYDNWERLVRAVLRREGDRELALRHSGDLSSIASSSRSSTSDISFSREEWLVDHSDQWKAMLPPHKQIVAKRSAIWHKLPRNKEEWGMDSVVLDGIINRLLEVKGTPGKQVQLSESEIRQLCVQSRQIFLQQPNLLELAPPIKICGKDLKLFTVFQLGFGNWHPSPSIC</sequence>
<dbReference type="Gene3D" id="3.60.21.10">
    <property type="match status" value="1"/>
</dbReference>
<dbReference type="InterPro" id="IPR029052">
    <property type="entry name" value="Metallo-depent_PP-like"/>
</dbReference>
<dbReference type="EMBL" id="JACGWM010000004">
    <property type="protein sequence ID" value="KAL0376926.1"/>
    <property type="molecule type" value="Genomic_DNA"/>
</dbReference>
<evidence type="ECO:0000256" key="2">
    <source>
        <dbReference type="ARBA" id="ARBA00022723"/>
    </source>
</evidence>
<dbReference type="AlphaFoldDB" id="A0AAW2RA06"/>
<evidence type="ECO:0000256" key="3">
    <source>
        <dbReference type="ARBA" id="ARBA00022801"/>
    </source>
</evidence>
<keyword evidence="2" id="KW-0479">Metal-binding</keyword>
<dbReference type="Pfam" id="PF16891">
    <property type="entry name" value="STPPase_N"/>
    <property type="match status" value="1"/>
</dbReference>
<evidence type="ECO:0000313" key="6">
    <source>
        <dbReference type="EMBL" id="KAL0376926.1"/>
    </source>
</evidence>
<organism evidence="6">
    <name type="scientific">Sesamum calycinum</name>
    <dbReference type="NCBI Taxonomy" id="2727403"/>
    <lineage>
        <taxon>Eukaryota</taxon>
        <taxon>Viridiplantae</taxon>
        <taxon>Streptophyta</taxon>
        <taxon>Embryophyta</taxon>
        <taxon>Tracheophyta</taxon>
        <taxon>Spermatophyta</taxon>
        <taxon>Magnoliopsida</taxon>
        <taxon>eudicotyledons</taxon>
        <taxon>Gunneridae</taxon>
        <taxon>Pentapetalae</taxon>
        <taxon>asterids</taxon>
        <taxon>lamiids</taxon>
        <taxon>Lamiales</taxon>
        <taxon>Pedaliaceae</taxon>
        <taxon>Sesamum</taxon>
    </lineage>
</organism>